<dbReference type="AlphaFoldDB" id="A0A220VEA7"/>
<keyword evidence="2 4" id="KW-0442">Lipid degradation</keyword>
<dbReference type="Proteomes" id="UP000242175">
    <property type="component" value="Chromosome large"/>
</dbReference>
<feature type="short sequence motif" description="GXGXXG" evidence="4">
    <location>
        <begin position="7"/>
        <end position="12"/>
    </location>
</feature>
<dbReference type="KEGG" id="pmai:CF386_06535"/>
<evidence type="ECO:0000256" key="2">
    <source>
        <dbReference type="ARBA" id="ARBA00022963"/>
    </source>
</evidence>
<gene>
    <name evidence="6" type="ORF">CF386_06535</name>
</gene>
<dbReference type="PANTHER" id="PTHR14226:SF25">
    <property type="entry name" value="PHOSPHOESTERASE"/>
    <property type="match status" value="1"/>
</dbReference>
<protein>
    <recommendedName>
        <fullName evidence="5">PNPLA domain-containing protein</fullName>
    </recommendedName>
</protein>
<name>A0A220VEA7_9GAMM</name>
<feature type="active site" description="Proton acceptor" evidence="4">
    <location>
        <position position="161"/>
    </location>
</feature>
<dbReference type="OrthoDB" id="9802424at2"/>
<dbReference type="PROSITE" id="PS51635">
    <property type="entry name" value="PNPLA"/>
    <property type="match status" value="1"/>
</dbReference>
<dbReference type="Gene3D" id="3.40.1090.10">
    <property type="entry name" value="Cytosolic phospholipase A2 catalytic domain"/>
    <property type="match status" value="1"/>
</dbReference>
<sequence>MSLVTQGGGQRGIFTAGVLDAFLENKFDPFSLYVGTSAGALNLSSYISRQSNLAKEFILDFSSQSNFFNLKEYIRGHNSLNLNWGISQIGRDGGLPLDFKKAHETLMNGRHALACLTESTSLRDEYFPLYRKNWKEVLIGTSSVPILCSQPIKIGAKHYFDGGVSAQVPIHKAWSLSSDTIIVIRTEPIAFEKKIDIETIIKWKLQIMESLPNYWSKFKYRKTLEKFSDWQTNVRNKYLDYRAALKEKMSNIHHNSEHNIEHTPQLAWESADESYFNLIVNEIKYEKTPTHAKLLDIMTKHYQNMVDTENFIHNPPKNVNILQIAPPKQLQARVLMSKKDDLNSDYEMGYETGLKFLNENFDELMSNKYVKF</sequence>
<dbReference type="Pfam" id="PF01734">
    <property type="entry name" value="Patatin"/>
    <property type="match status" value="1"/>
</dbReference>
<dbReference type="SUPFAM" id="SSF52151">
    <property type="entry name" value="FabD/lysophospholipase-like"/>
    <property type="match status" value="1"/>
</dbReference>
<dbReference type="Pfam" id="PF19890">
    <property type="entry name" value="DUF6363"/>
    <property type="match status" value="1"/>
</dbReference>
<feature type="short sequence motif" description="DGA/G" evidence="4">
    <location>
        <begin position="161"/>
        <end position="163"/>
    </location>
</feature>
<evidence type="ECO:0000313" key="7">
    <source>
        <dbReference type="Proteomes" id="UP000242175"/>
    </source>
</evidence>
<dbReference type="CDD" id="cd07208">
    <property type="entry name" value="Pat_hypo_Ecoli_yjju_like"/>
    <property type="match status" value="1"/>
</dbReference>
<keyword evidence="1 4" id="KW-0378">Hydrolase</keyword>
<evidence type="ECO:0000256" key="3">
    <source>
        <dbReference type="ARBA" id="ARBA00023098"/>
    </source>
</evidence>
<feature type="active site" description="Nucleophile" evidence="4">
    <location>
        <position position="37"/>
    </location>
</feature>
<dbReference type="RefSeq" id="WP_089073587.1">
    <property type="nucleotide sequence ID" value="NZ_CP022355.1"/>
</dbReference>
<dbReference type="InterPro" id="IPR016035">
    <property type="entry name" value="Acyl_Trfase/lysoPLipase"/>
</dbReference>
<evidence type="ECO:0000313" key="6">
    <source>
        <dbReference type="EMBL" id="ASK78679.1"/>
    </source>
</evidence>
<evidence type="ECO:0000256" key="1">
    <source>
        <dbReference type="ARBA" id="ARBA00022801"/>
    </source>
</evidence>
<dbReference type="EMBL" id="CP022355">
    <property type="protein sequence ID" value="ASK78679.1"/>
    <property type="molecule type" value="Genomic_DNA"/>
</dbReference>
<feature type="domain" description="PNPLA" evidence="5">
    <location>
        <begin position="3"/>
        <end position="174"/>
    </location>
</feature>
<evidence type="ECO:0000259" key="5">
    <source>
        <dbReference type="PROSITE" id="PS51635"/>
    </source>
</evidence>
<dbReference type="GO" id="GO:0016042">
    <property type="term" value="P:lipid catabolic process"/>
    <property type="evidence" value="ECO:0007669"/>
    <property type="project" value="UniProtKB-UniRule"/>
</dbReference>
<organism evidence="6 7">
    <name type="scientific">Paraphotobacterium marinum</name>
    <dbReference type="NCBI Taxonomy" id="1755811"/>
    <lineage>
        <taxon>Bacteria</taxon>
        <taxon>Pseudomonadati</taxon>
        <taxon>Pseudomonadota</taxon>
        <taxon>Gammaproteobacteria</taxon>
        <taxon>Vibrionales</taxon>
        <taxon>Vibrionaceae</taxon>
        <taxon>Paraphotobacterium</taxon>
    </lineage>
</organism>
<dbReference type="GO" id="GO:0016787">
    <property type="term" value="F:hydrolase activity"/>
    <property type="evidence" value="ECO:0007669"/>
    <property type="project" value="UniProtKB-UniRule"/>
</dbReference>
<keyword evidence="7" id="KW-1185">Reference proteome</keyword>
<feature type="short sequence motif" description="GXSXG" evidence="4">
    <location>
        <begin position="35"/>
        <end position="39"/>
    </location>
</feature>
<keyword evidence="3 4" id="KW-0443">Lipid metabolism</keyword>
<dbReference type="InterPro" id="IPR037483">
    <property type="entry name" value="YjjU-like"/>
</dbReference>
<dbReference type="PANTHER" id="PTHR14226">
    <property type="entry name" value="NEUROPATHY TARGET ESTERASE/SWISS CHEESE D.MELANOGASTER"/>
    <property type="match status" value="1"/>
</dbReference>
<evidence type="ECO:0000256" key="4">
    <source>
        <dbReference type="PROSITE-ProRule" id="PRU01161"/>
    </source>
</evidence>
<dbReference type="InterPro" id="IPR002641">
    <property type="entry name" value="PNPLA_dom"/>
</dbReference>
<dbReference type="InterPro" id="IPR050301">
    <property type="entry name" value="NTE"/>
</dbReference>
<reference evidence="6 7" key="1">
    <citation type="journal article" date="2016" name="Int. J. Syst. Evol. Microbiol.">
        <title>Paraphotobacterium marinum gen. nov., sp. nov., a member of the family Vibrionaceae, isolated from surface seawater.</title>
        <authorList>
            <person name="Huang Z."/>
            <person name="Dong C."/>
            <person name="Shao Z."/>
        </authorList>
    </citation>
    <scope>NUCLEOTIDE SEQUENCE [LARGE SCALE GENOMIC DNA]</scope>
    <source>
        <strain evidence="6 7">NSCS20N07D</strain>
    </source>
</reference>
<proteinExistence type="predicted"/>
<dbReference type="InterPro" id="IPR045943">
    <property type="entry name" value="DUF6363"/>
</dbReference>
<accession>A0A220VEA7</accession>